<dbReference type="SUPFAM" id="SSF52768">
    <property type="entry name" value="Arginase/deacetylase"/>
    <property type="match status" value="1"/>
</dbReference>
<evidence type="ECO:0000256" key="1">
    <source>
        <dbReference type="ARBA" id="ARBA00022723"/>
    </source>
</evidence>
<organism evidence="5 6">
    <name type="scientific">Maudiozyma saulgeensis</name>
    <dbReference type="NCBI Taxonomy" id="1789683"/>
    <lineage>
        <taxon>Eukaryota</taxon>
        <taxon>Fungi</taxon>
        <taxon>Dikarya</taxon>
        <taxon>Ascomycota</taxon>
        <taxon>Saccharomycotina</taxon>
        <taxon>Saccharomycetes</taxon>
        <taxon>Saccharomycetales</taxon>
        <taxon>Saccharomycetaceae</taxon>
        <taxon>Maudiozyma</taxon>
    </lineage>
</organism>
<dbReference type="PANTHER" id="PTHR43782">
    <property type="entry name" value="ARGINASE"/>
    <property type="match status" value="1"/>
</dbReference>
<protein>
    <recommendedName>
        <fullName evidence="7">Arginase</fullName>
    </recommendedName>
</protein>
<dbReference type="OrthoDB" id="9992747at2759"/>
<dbReference type="InterPro" id="IPR023696">
    <property type="entry name" value="Ureohydrolase_dom_sf"/>
</dbReference>
<dbReference type="CDD" id="cd09999">
    <property type="entry name" value="Arginase-like_1"/>
    <property type="match status" value="1"/>
</dbReference>
<evidence type="ECO:0000313" key="5">
    <source>
        <dbReference type="EMBL" id="SMN18578.1"/>
    </source>
</evidence>
<accession>A0A1X7QYV4</accession>
<keyword evidence="1" id="KW-0479">Metal-binding</keyword>
<dbReference type="GO" id="GO:0004053">
    <property type="term" value="F:arginase activity"/>
    <property type="evidence" value="ECO:0007669"/>
    <property type="project" value="TreeGrafter"/>
</dbReference>
<sequence>MTTTTDTDTIRIVIPDWQGGCLKEYQFGAQLLEWLAPKTDMPTIHIDTAPISTKEIEEDGVSNKSSVLKTINDARTQIEQYNPKKIVTLGGDCLVSLPSFSYLSDTYKNDFGVLWIDTHPDISITGQVNHSHTYPVASLMGYGDKDFSKGIKHKVSGSKIMIAGIHSPLEYEEENIKKFGVQTCSPRQIQNGSQVIIDWIKRENIKHLAIHIDLDVLNELFFHSLYFSRPDVDKSSFDGIAQGKLNISDVISVTNLVNEHTEVVGITIAEYLPWDAINLKHMLEKLPIIGRK</sequence>
<keyword evidence="2" id="KW-0378">Hydrolase</keyword>
<dbReference type="STRING" id="1789683.A0A1X7QYV4"/>
<evidence type="ECO:0000313" key="6">
    <source>
        <dbReference type="Proteomes" id="UP000196158"/>
    </source>
</evidence>
<dbReference type="AlphaFoldDB" id="A0A1X7QYV4"/>
<name>A0A1X7QYV4_9SACH</name>
<reference evidence="5 6" key="1">
    <citation type="submission" date="2017-04" db="EMBL/GenBank/DDBJ databases">
        <authorList>
            <person name="Afonso C.L."/>
            <person name="Miller P.J."/>
            <person name="Scott M.A."/>
            <person name="Spackman E."/>
            <person name="Goraichik I."/>
            <person name="Dimitrov K.M."/>
            <person name="Suarez D.L."/>
            <person name="Swayne D.E."/>
        </authorList>
    </citation>
    <scope>NUCLEOTIDE SEQUENCE [LARGE SCALE GENOMIC DNA]</scope>
</reference>
<evidence type="ECO:0008006" key="7">
    <source>
        <dbReference type="Google" id="ProtNLM"/>
    </source>
</evidence>
<gene>
    <name evidence="5" type="ORF">KASA_0Q10835G</name>
</gene>
<dbReference type="InterPro" id="IPR006035">
    <property type="entry name" value="Ureohydrolase"/>
</dbReference>
<dbReference type="GO" id="GO:0030145">
    <property type="term" value="F:manganese ion binding"/>
    <property type="evidence" value="ECO:0007669"/>
    <property type="project" value="TreeGrafter"/>
</dbReference>
<dbReference type="Pfam" id="PF00491">
    <property type="entry name" value="Arginase"/>
    <property type="match status" value="1"/>
</dbReference>
<evidence type="ECO:0000256" key="3">
    <source>
        <dbReference type="ARBA" id="ARBA00023211"/>
    </source>
</evidence>
<dbReference type="EMBL" id="FXLY01000002">
    <property type="protein sequence ID" value="SMN18578.1"/>
    <property type="molecule type" value="Genomic_DNA"/>
</dbReference>
<proteinExistence type="inferred from homology"/>
<keyword evidence="6" id="KW-1185">Reference proteome</keyword>
<dbReference type="GO" id="GO:0005829">
    <property type="term" value="C:cytosol"/>
    <property type="evidence" value="ECO:0007669"/>
    <property type="project" value="TreeGrafter"/>
</dbReference>
<dbReference type="Gene3D" id="3.40.800.10">
    <property type="entry name" value="Ureohydrolase domain"/>
    <property type="match status" value="1"/>
</dbReference>
<keyword evidence="3" id="KW-0464">Manganese</keyword>
<comment type="similarity">
    <text evidence="4">Belongs to the arginase family.</text>
</comment>
<evidence type="ECO:0000256" key="4">
    <source>
        <dbReference type="PROSITE-ProRule" id="PRU00742"/>
    </source>
</evidence>
<evidence type="ECO:0000256" key="2">
    <source>
        <dbReference type="ARBA" id="ARBA00022801"/>
    </source>
</evidence>
<dbReference type="Proteomes" id="UP000196158">
    <property type="component" value="Unassembled WGS sequence"/>
</dbReference>
<dbReference type="GO" id="GO:0005634">
    <property type="term" value="C:nucleus"/>
    <property type="evidence" value="ECO:0007669"/>
    <property type="project" value="TreeGrafter"/>
</dbReference>
<dbReference type="PROSITE" id="PS51409">
    <property type="entry name" value="ARGINASE_2"/>
    <property type="match status" value="1"/>
</dbReference>
<dbReference type="PANTHER" id="PTHR43782:SF3">
    <property type="entry name" value="ARGINASE"/>
    <property type="match status" value="1"/>
</dbReference>